<sequence>MGSLNGFAMAGGDGDQSYTKNSLYQRAIIDAGKSLVQKSISDYLDPKKFPPSETFRIADLGCSVGPNTFVSIDNILDVVKFKYLNINVNEIPEFQVFFNDHTFNDFNTLFKSLPPNREYYATGVPGSFYSRLFPRASLHIVHSSYSLQWLSQVPREITDPNSRAWNKGRIHYADAGEEVINAYSRQHAVDFSKFLNARAQEIVPGGLIMLILPARPNGVPHSQDPFAKNNVRLGACLMDLARKGLIDEEKVDSFNMPCYMASPHEFEQVIKQNGRFSIERMEGLPRAKASHIPNSPEDMTRGIRAVKEELIRQHFGDEILDEVFALYQEKLSMEVDLNPGTELNLFMLLQLKQDN</sequence>
<protein>
    <recommendedName>
        <fullName evidence="8">S-adenosylmethionine-dependent methyltransferase</fullName>
    </recommendedName>
</protein>
<dbReference type="Gene3D" id="1.10.1200.270">
    <property type="entry name" value="Methyltransferase, alpha-helical capping domain"/>
    <property type="match status" value="1"/>
</dbReference>
<dbReference type="PANTHER" id="PTHR31009">
    <property type="entry name" value="S-ADENOSYL-L-METHIONINE:CARBOXYL METHYLTRANSFERASE FAMILY PROTEIN"/>
    <property type="match status" value="1"/>
</dbReference>
<keyword evidence="3" id="KW-0808">Transferase</keyword>
<evidence type="ECO:0000256" key="3">
    <source>
        <dbReference type="ARBA" id="ARBA00022679"/>
    </source>
</evidence>
<dbReference type="InterPro" id="IPR005299">
    <property type="entry name" value="MeTrfase_7"/>
</dbReference>
<organism evidence="6 7">
    <name type="scientific">Rehmannia glutinosa</name>
    <name type="common">Chinese foxglove</name>
    <dbReference type="NCBI Taxonomy" id="99300"/>
    <lineage>
        <taxon>Eukaryota</taxon>
        <taxon>Viridiplantae</taxon>
        <taxon>Streptophyta</taxon>
        <taxon>Embryophyta</taxon>
        <taxon>Tracheophyta</taxon>
        <taxon>Spermatophyta</taxon>
        <taxon>Magnoliopsida</taxon>
        <taxon>eudicotyledons</taxon>
        <taxon>Gunneridae</taxon>
        <taxon>Pentapetalae</taxon>
        <taxon>asterids</taxon>
        <taxon>lamiids</taxon>
        <taxon>Lamiales</taxon>
        <taxon>Orobanchaceae</taxon>
        <taxon>Rehmannieae</taxon>
        <taxon>Rehmannia</taxon>
    </lineage>
</organism>
<dbReference type="SUPFAM" id="SSF53335">
    <property type="entry name" value="S-adenosyl-L-methionine-dependent methyltransferases"/>
    <property type="match status" value="1"/>
</dbReference>
<evidence type="ECO:0000256" key="4">
    <source>
        <dbReference type="ARBA" id="ARBA00022723"/>
    </source>
</evidence>
<evidence type="ECO:0000256" key="1">
    <source>
        <dbReference type="ARBA" id="ARBA00007967"/>
    </source>
</evidence>
<keyword evidence="7" id="KW-1185">Reference proteome</keyword>
<dbReference type="Pfam" id="PF03492">
    <property type="entry name" value="Methyltransf_7"/>
    <property type="match status" value="1"/>
</dbReference>
<comment type="caution">
    <text evidence="6">The sequence shown here is derived from an EMBL/GenBank/DDBJ whole genome shotgun (WGS) entry which is preliminary data.</text>
</comment>
<evidence type="ECO:0000313" key="7">
    <source>
        <dbReference type="Proteomes" id="UP001318860"/>
    </source>
</evidence>
<keyword evidence="5" id="KW-0460">Magnesium</keyword>
<accession>A0ABR0X3I3</accession>
<gene>
    <name evidence="6" type="ORF">DH2020_013634</name>
</gene>
<evidence type="ECO:0000313" key="6">
    <source>
        <dbReference type="EMBL" id="KAK6153995.1"/>
    </source>
</evidence>
<reference evidence="6 7" key="1">
    <citation type="journal article" date="2021" name="Comput. Struct. Biotechnol. J.">
        <title>De novo genome assembly of the potent medicinal plant Rehmannia glutinosa using nanopore technology.</title>
        <authorList>
            <person name="Ma L."/>
            <person name="Dong C."/>
            <person name="Song C."/>
            <person name="Wang X."/>
            <person name="Zheng X."/>
            <person name="Niu Y."/>
            <person name="Chen S."/>
            <person name="Feng W."/>
        </authorList>
    </citation>
    <scope>NUCLEOTIDE SEQUENCE [LARGE SCALE GENOMIC DNA]</scope>
    <source>
        <strain evidence="6">DH-2019</strain>
    </source>
</reference>
<dbReference type="InterPro" id="IPR042086">
    <property type="entry name" value="MeTrfase_capping"/>
</dbReference>
<dbReference type="EMBL" id="JABTTQ020000006">
    <property type="protein sequence ID" value="KAK6153995.1"/>
    <property type="molecule type" value="Genomic_DNA"/>
</dbReference>
<name>A0ABR0X3I3_REHGL</name>
<proteinExistence type="inferred from homology"/>
<evidence type="ECO:0000256" key="5">
    <source>
        <dbReference type="ARBA" id="ARBA00022842"/>
    </source>
</evidence>
<evidence type="ECO:0008006" key="8">
    <source>
        <dbReference type="Google" id="ProtNLM"/>
    </source>
</evidence>
<evidence type="ECO:0000256" key="2">
    <source>
        <dbReference type="ARBA" id="ARBA00022603"/>
    </source>
</evidence>
<comment type="similarity">
    <text evidence="1">Belongs to the methyltransferase superfamily. Type-7 methyltransferase family.</text>
</comment>
<keyword evidence="2" id="KW-0489">Methyltransferase</keyword>
<dbReference type="Proteomes" id="UP001318860">
    <property type="component" value="Unassembled WGS sequence"/>
</dbReference>
<dbReference type="Gene3D" id="3.40.50.150">
    <property type="entry name" value="Vaccinia Virus protein VP39"/>
    <property type="match status" value="1"/>
</dbReference>
<keyword evidence="4" id="KW-0479">Metal-binding</keyword>
<dbReference type="InterPro" id="IPR029063">
    <property type="entry name" value="SAM-dependent_MTases_sf"/>
</dbReference>